<dbReference type="InParanoid" id="D8RQH6"/>
<dbReference type="PANTHER" id="PTHR45786:SF74">
    <property type="entry name" value="ATP-DEPENDENT DNA HELICASE"/>
    <property type="match status" value="1"/>
</dbReference>
<feature type="non-terminal residue" evidence="1">
    <location>
        <position position="1"/>
    </location>
</feature>
<dbReference type="PANTHER" id="PTHR45786">
    <property type="entry name" value="DNA BINDING PROTEIN-LIKE"/>
    <property type="match status" value="1"/>
</dbReference>
<gene>
    <name evidence="1" type="ORF">SELMODRAFT_37065</name>
</gene>
<dbReference type="Proteomes" id="UP000001514">
    <property type="component" value="Unassembled WGS sequence"/>
</dbReference>
<accession>D8RQH6</accession>
<sequence length="85" mass="9561">LHNIVMYIKGENTIDPRRYNAPNSNEIAAVFTNSTRELPFNCSIAIHPKGESMQEISIVSSCCDPMVYPLLFPNGNEGWSPDLKY</sequence>
<dbReference type="KEGG" id="smo:SELMODRAFT_37065"/>
<dbReference type="AlphaFoldDB" id="D8RQH6"/>
<dbReference type="STRING" id="88036.D8RQH6"/>
<organism evidence="2">
    <name type="scientific">Selaginella moellendorffii</name>
    <name type="common">Spikemoss</name>
    <dbReference type="NCBI Taxonomy" id="88036"/>
    <lineage>
        <taxon>Eukaryota</taxon>
        <taxon>Viridiplantae</taxon>
        <taxon>Streptophyta</taxon>
        <taxon>Embryophyta</taxon>
        <taxon>Tracheophyta</taxon>
        <taxon>Lycopodiopsida</taxon>
        <taxon>Selaginellales</taxon>
        <taxon>Selaginellaceae</taxon>
        <taxon>Selaginella</taxon>
    </lineage>
</organism>
<evidence type="ECO:0000313" key="1">
    <source>
        <dbReference type="EMBL" id="EFJ25859.1"/>
    </source>
</evidence>
<evidence type="ECO:0000313" key="2">
    <source>
        <dbReference type="Proteomes" id="UP000001514"/>
    </source>
</evidence>
<proteinExistence type="predicted"/>
<feature type="non-terminal residue" evidence="1">
    <location>
        <position position="85"/>
    </location>
</feature>
<dbReference type="HOGENOM" id="CLU_2678391_0_0_1"/>
<dbReference type="EMBL" id="GL377586">
    <property type="protein sequence ID" value="EFJ25859.1"/>
    <property type="molecule type" value="Genomic_DNA"/>
</dbReference>
<name>D8RQH6_SELML</name>
<protein>
    <recommendedName>
        <fullName evidence="3">Helitron helicase-like domain-containing protein</fullName>
    </recommendedName>
</protein>
<dbReference type="eggNOG" id="KOG0987">
    <property type="taxonomic scope" value="Eukaryota"/>
</dbReference>
<keyword evidence="2" id="KW-1185">Reference proteome</keyword>
<dbReference type="Gramene" id="EFJ25859">
    <property type="protein sequence ID" value="EFJ25859"/>
    <property type="gene ID" value="SELMODRAFT_37065"/>
</dbReference>
<evidence type="ECO:0008006" key="3">
    <source>
        <dbReference type="Google" id="ProtNLM"/>
    </source>
</evidence>
<reference evidence="1 2" key="1">
    <citation type="journal article" date="2011" name="Science">
        <title>The Selaginella genome identifies genetic changes associated with the evolution of vascular plants.</title>
        <authorList>
            <person name="Banks J.A."/>
            <person name="Nishiyama T."/>
            <person name="Hasebe M."/>
            <person name="Bowman J.L."/>
            <person name="Gribskov M."/>
            <person name="dePamphilis C."/>
            <person name="Albert V.A."/>
            <person name="Aono N."/>
            <person name="Aoyama T."/>
            <person name="Ambrose B.A."/>
            <person name="Ashton N.W."/>
            <person name="Axtell M.J."/>
            <person name="Barker E."/>
            <person name="Barker M.S."/>
            <person name="Bennetzen J.L."/>
            <person name="Bonawitz N.D."/>
            <person name="Chapple C."/>
            <person name="Cheng C."/>
            <person name="Correa L.G."/>
            <person name="Dacre M."/>
            <person name="DeBarry J."/>
            <person name="Dreyer I."/>
            <person name="Elias M."/>
            <person name="Engstrom E.M."/>
            <person name="Estelle M."/>
            <person name="Feng L."/>
            <person name="Finet C."/>
            <person name="Floyd S.K."/>
            <person name="Frommer W.B."/>
            <person name="Fujita T."/>
            <person name="Gramzow L."/>
            <person name="Gutensohn M."/>
            <person name="Harholt J."/>
            <person name="Hattori M."/>
            <person name="Heyl A."/>
            <person name="Hirai T."/>
            <person name="Hiwatashi Y."/>
            <person name="Ishikawa M."/>
            <person name="Iwata M."/>
            <person name="Karol K.G."/>
            <person name="Koehler B."/>
            <person name="Kolukisaoglu U."/>
            <person name="Kubo M."/>
            <person name="Kurata T."/>
            <person name="Lalonde S."/>
            <person name="Li K."/>
            <person name="Li Y."/>
            <person name="Litt A."/>
            <person name="Lyons E."/>
            <person name="Manning G."/>
            <person name="Maruyama T."/>
            <person name="Michael T.P."/>
            <person name="Mikami K."/>
            <person name="Miyazaki S."/>
            <person name="Morinaga S."/>
            <person name="Murata T."/>
            <person name="Mueller-Roeber B."/>
            <person name="Nelson D.R."/>
            <person name="Obara M."/>
            <person name="Oguri Y."/>
            <person name="Olmstead R.G."/>
            <person name="Onodera N."/>
            <person name="Petersen B.L."/>
            <person name="Pils B."/>
            <person name="Prigge M."/>
            <person name="Rensing S.A."/>
            <person name="Riano-Pachon D.M."/>
            <person name="Roberts A.W."/>
            <person name="Sato Y."/>
            <person name="Scheller H.V."/>
            <person name="Schulz B."/>
            <person name="Schulz C."/>
            <person name="Shakirov E.V."/>
            <person name="Shibagaki N."/>
            <person name="Shinohara N."/>
            <person name="Shippen D.E."/>
            <person name="Soerensen I."/>
            <person name="Sotooka R."/>
            <person name="Sugimoto N."/>
            <person name="Sugita M."/>
            <person name="Sumikawa N."/>
            <person name="Tanurdzic M."/>
            <person name="Theissen G."/>
            <person name="Ulvskov P."/>
            <person name="Wakazuki S."/>
            <person name="Weng J.K."/>
            <person name="Willats W.W."/>
            <person name="Wipf D."/>
            <person name="Wolf P.G."/>
            <person name="Yang L."/>
            <person name="Zimmer A.D."/>
            <person name="Zhu Q."/>
            <person name="Mitros T."/>
            <person name="Hellsten U."/>
            <person name="Loque D."/>
            <person name="Otillar R."/>
            <person name="Salamov A."/>
            <person name="Schmutz J."/>
            <person name="Shapiro H."/>
            <person name="Lindquist E."/>
            <person name="Lucas S."/>
            <person name="Rokhsar D."/>
            <person name="Grigoriev I.V."/>
        </authorList>
    </citation>
    <scope>NUCLEOTIDE SEQUENCE [LARGE SCALE GENOMIC DNA]</scope>
</reference>